<accession>A0A5C5S229</accession>
<dbReference type="PANTHER" id="PTHR30173">
    <property type="entry name" value="SIGMA 19 FACTOR"/>
    <property type="match status" value="1"/>
</dbReference>
<name>A0A5C5S229_9ACTN</name>
<dbReference type="GO" id="GO:0003677">
    <property type="term" value="F:DNA binding"/>
    <property type="evidence" value="ECO:0007669"/>
    <property type="project" value="UniProtKB-KW"/>
</dbReference>
<dbReference type="Proteomes" id="UP000319375">
    <property type="component" value="Unassembled WGS sequence"/>
</dbReference>
<dbReference type="Pfam" id="PF04542">
    <property type="entry name" value="Sigma70_r2"/>
    <property type="match status" value="1"/>
</dbReference>
<dbReference type="Gene3D" id="1.10.10.10">
    <property type="entry name" value="Winged helix-like DNA-binding domain superfamily/Winged helix DNA-binding domain"/>
    <property type="match status" value="1"/>
</dbReference>
<evidence type="ECO:0000259" key="7">
    <source>
        <dbReference type="Pfam" id="PF04542"/>
    </source>
</evidence>
<dbReference type="GO" id="GO:0016987">
    <property type="term" value="F:sigma factor activity"/>
    <property type="evidence" value="ECO:0007669"/>
    <property type="project" value="UniProtKB-KW"/>
</dbReference>
<comment type="subunit">
    <text evidence="2">Interacts transiently with the RNA polymerase catalytic core formed by RpoA, RpoB, RpoC and RpoZ (2 alpha, 1 beta, 1 beta' and 1 omega subunit) to form the RNA polymerase holoenzyme that can initiate transcription.</text>
</comment>
<keyword evidence="5" id="KW-0238">DNA-binding</keyword>
<dbReference type="NCBIfam" id="TIGR02937">
    <property type="entry name" value="sigma70-ECF"/>
    <property type="match status" value="1"/>
</dbReference>
<reference evidence="9 10" key="1">
    <citation type="submission" date="2019-06" db="EMBL/GenBank/DDBJ databases">
        <title>Tsukamurella conjunctivitidis sp. nov., Tsukamurella assacharolytica sp. nov. and Tsukamurella sputae sp. nov. isolated from patients with conjunctivitis, bacteraemia (lymphoma) and respiratory infection (sputum) in Hong Kong.</title>
        <authorList>
            <person name="Teng J.L.L."/>
            <person name="Lee H.H."/>
            <person name="Fong J.Y.H."/>
            <person name="Fok K.M.N."/>
            <person name="Lau S.K.P."/>
            <person name="Woo P.C.Y."/>
        </authorList>
    </citation>
    <scope>NUCLEOTIDE SEQUENCE [LARGE SCALE GENOMIC DNA]</scope>
    <source>
        <strain evidence="9 10">HKU72</strain>
    </source>
</reference>
<feature type="domain" description="RNA polymerase sigma-70 region 2" evidence="7">
    <location>
        <begin position="8"/>
        <end position="70"/>
    </location>
</feature>
<comment type="similarity">
    <text evidence="1">Belongs to the sigma-70 factor family. ECF subfamily.</text>
</comment>
<keyword evidence="4" id="KW-0731">Sigma factor</keyword>
<dbReference type="EMBL" id="VIGX01000005">
    <property type="protein sequence ID" value="TWS28713.1"/>
    <property type="molecule type" value="Genomic_DNA"/>
</dbReference>
<dbReference type="InterPro" id="IPR013324">
    <property type="entry name" value="RNA_pol_sigma_r3/r4-like"/>
</dbReference>
<feature type="domain" description="RNA polymerase sigma factor 70 region 4 type 2" evidence="8">
    <location>
        <begin position="99"/>
        <end position="150"/>
    </location>
</feature>
<dbReference type="RefSeq" id="WP_146487053.1">
    <property type="nucleotide sequence ID" value="NZ_VIGX01000005.1"/>
</dbReference>
<proteinExistence type="inferred from homology"/>
<evidence type="ECO:0000256" key="1">
    <source>
        <dbReference type="ARBA" id="ARBA00010641"/>
    </source>
</evidence>
<evidence type="ECO:0000259" key="8">
    <source>
        <dbReference type="Pfam" id="PF08281"/>
    </source>
</evidence>
<gene>
    <name evidence="9" type="ORF">FK530_10940</name>
</gene>
<dbReference type="PANTHER" id="PTHR30173:SF43">
    <property type="entry name" value="ECF RNA POLYMERASE SIGMA FACTOR SIGI-RELATED"/>
    <property type="match status" value="1"/>
</dbReference>
<dbReference type="Gene3D" id="1.10.1740.10">
    <property type="match status" value="1"/>
</dbReference>
<protein>
    <submittedName>
        <fullName evidence="9">Sigma-70 family RNA polymerase sigma factor</fullName>
    </submittedName>
</protein>
<dbReference type="Gene3D" id="3.10.450.50">
    <property type="match status" value="1"/>
</dbReference>
<dbReference type="OrthoDB" id="3211555at2"/>
<evidence type="ECO:0000313" key="10">
    <source>
        <dbReference type="Proteomes" id="UP000319375"/>
    </source>
</evidence>
<dbReference type="SUPFAM" id="SSF54427">
    <property type="entry name" value="NTF2-like"/>
    <property type="match status" value="1"/>
</dbReference>
<dbReference type="SUPFAM" id="SSF88659">
    <property type="entry name" value="Sigma3 and sigma4 domains of RNA polymerase sigma factors"/>
    <property type="match status" value="1"/>
</dbReference>
<dbReference type="InterPro" id="IPR007627">
    <property type="entry name" value="RNA_pol_sigma70_r2"/>
</dbReference>
<evidence type="ECO:0000256" key="5">
    <source>
        <dbReference type="ARBA" id="ARBA00023125"/>
    </source>
</evidence>
<organism evidence="9 10">
    <name type="scientific">Tsukamurella conjunctivitidis</name>
    <dbReference type="NCBI Taxonomy" id="2592068"/>
    <lineage>
        <taxon>Bacteria</taxon>
        <taxon>Bacillati</taxon>
        <taxon>Actinomycetota</taxon>
        <taxon>Actinomycetes</taxon>
        <taxon>Mycobacteriales</taxon>
        <taxon>Tsukamurellaceae</taxon>
        <taxon>Tsukamurella</taxon>
    </lineage>
</organism>
<dbReference type="InterPro" id="IPR052704">
    <property type="entry name" value="ECF_Sigma-70_Domain"/>
</dbReference>
<evidence type="ECO:0000256" key="2">
    <source>
        <dbReference type="ARBA" id="ARBA00011344"/>
    </source>
</evidence>
<keyword evidence="3" id="KW-0805">Transcription regulation</keyword>
<keyword evidence="10" id="KW-1185">Reference proteome</keyword>
<dbReference type="SUPFAM" id="SSF88946">
    <property type="entry name" value="Sigma2 domain of RNA polymerase sigma factors"/>
    <property type="match status" value="1"/>
</dbReference>
<evidence type="ECO:0000256" key="3">
    <source>
        <dbReference type="ARBA" id="ARBA00023015"/>
    </source>
</evidence>
<dbReference type="GO" id="GO:0006352">
    <property type="term" value="P:DNA-templated transcription initiation"/>
    <property type="evidence" value="ECO:0007669"/>
    <property type="project" value="InterPro"/>
</dbReference>
<keyword evidence="6" id="KW-0804">Transcription</keyword>
<dbReference type="InterPro" id="IPR032710">
    <property type="entry name" value="NTF2-like_dom_sf"/>
</dbReference>
<comment type="caution">
    <text evidence="9">The sequence shown here is derived from an EMBL/GenBank/DDBJ whole genome shotgun (WGS) entry which is preliminary data.</text>
</comment>
<evidence type="ECO:0000313" key="9">
    <source>
        <dbReference type="EMBL" id="TWS28713.1"/>
    </source>
</evidence>
<evidence type="ECO:0000256" key="4">
    <source>
        <dbReference type="ARBA" id="ARBA00023082"/>
    </source>
</evidence>
<dbReference type="InterPro" id="IPR036388">
    <property type="entry name" value="WH-like_DNA-bd_sf"/>
</dbReference>
<sequence length="277" mass="29656">MIDAGEFEAARPNLVAIGFRLLGSVHDAEDAVQTAWLRADGAVDVRNPGAWLTTVVTRICLDQLRARARRGELPLLAEDVPADALTADERYLQREQISRALLLVLDVLTPDQRVAYVLHEAFGLPFREIATVLGCTVDAAKQHASRARRRVAAATPPDTGEADRAVVDAFLTAASGGDVAAMVALMADDCVRSADPSLVPPGVPTTVRGARSVATETARFVDRIRAAVEVVVGGRTVRVIAPGGHPLARLEVRVEDGVVHRIVIARLQLETMVDLGF</sequence>
<dbReference type="AlphaFoldDB" id="A0A5C5S229"/>
<dbReference type="InterPro" id="IPR013249">
    <property type="entry name" value="RNA_pol_sigma70_r4_t2"/>
</dbReference>
<dbReference type="Pfam" id="PF08281">
    <property type="entry name" value="Sigma70_r4_2"/>
    <property type="match status" value="1"/>
</dbReference>
<dbReference type="InterPro" id="IPR014284">
    <property type="entry name" value="RNA_pol_sigma-70_dom"/>
</dbReference>
<dbReference type="InterPro" id="IPR013325">
    <property type="entry name" value="RNA_pol_sigma_r2"/>
</dbReference>
<evidence type="ECO:0000256" key="6">
    <source>
        <dbReference type="ARBA" id="ARBA00023163"/>
    </source>
</evidence>